<evidence type="ECO:0000256" key="3">
    <source>
        <dbReference type="ARBA" id="ARBA00022980"/>
    </source>
</evidence>
<keyword evidence="4" id="KW-0496">Mitochondrion</keyword>
<dbReference type="EMBL" id="GDHF01021892">
    <property type="protein sequence ID" value="JAI30422.1"/>
    <property type="molecule type" value="Transcribed_RNA"/>
</dbReference>
<name>A0A0K8UUS4_BACLA</name>
<sequence length="218" mass="25024">CDLFFSLRRGVITSDNQVKNIEMSLYKSAQFSINLNQKTWHIISAYSTAVTKKSQAQAQRNVTDVGKSLACKGFLRSHKPYYPPRDVPDKVRSICNNLKISFASDYKLENLEEKFKFLDACFRDFQHSVPNSQVHELQSIGDVVKFYETSVNTTVPYDALKNAKLPENLHIQHDYLRFNPDTDSMFNGQTAFPKSSTLVTGLKYRGKYEGYNAKRSWP</sequence>
<proteinExistence type="inferred from homology"/>
<keyword evidence="3 8" id="KW-0689">Ribosomal protein</keyword>
<dbReference type="OrthoDB" id="9939609at2759"/>
<evidence type="ECO:0000256" key="7">
    <source>
        <dbReference type="ARBA" id="ARBA00035398"/>
    </source>
</evidence>
<evidence type="ECO:0000256" key="6">
    <source>
        <dbReference type="ARBA" id="ARBA00035183"/>
    </source>
</evidence>
<evidence type="ECO:0000256" key="4">
    <source>
        <dbReference type="ARBA" id="ARBA00023128"/>
    </source>
</evidence>
<dbReference type="PANTHER" id="PTHR31542">
    <property type="entry name" value="39A RIBOSOMAL PROTEIN L50, MITOCHONDRIAL"/>
    <property type="match status" value="1"/>
</dbReference>
<protein>
    <recommendedName>
        <fullName evidence="6">Large ribosomal subunit protein mL50</fullName>
    </recommendedName>
    <alternativeName>
        <fullName evidence="7">39S ribosomal protein L50, mitochondrial</fullName>
    </alternativeName>
</protein>
<gene>
    <name evidence="8" type="primary">MRPL50_0</name>
    <name evidence="8" type="ORF">c0_g1_i2</name>
</gene>
<dbReference type="AlphaFoldDB" id="A0A0K8UUS4"/>
<comment type="similarity">
    <text evidence="2">Belongs to the mitochondrion-specific ribosomal protein mL50 family.</text>
</comment>
<evidence type="ECO:0000313" key="8">
    <source>
        <dbReference type="EMBL" id="JAI30422.1"/>
    </source>
</evidence>
<organism evidence="8">
    <name type="scientific">Bactrocera latifrons</name>
    <name type="common">Malaysian fruit fly</name>
    <name type="synonym">Chaetodacus latifrons</name>
    <dbReference type="NCBI Taxonomy" id="174628"/>
    <lineage>
        <taxon>Eukaryota</taxon>
        <taxon>Metazoa</taxon>
        <taxon>Ecdysozoa</taxon>
        <taxon>Arthropoda</taxon>
        <taxon>Hexapoda</taxon>
        <taxon>Insecta</taxon>
        <taxon>Pterygota</taxon>
        <taxon>Neoptera</taxon>
        <taxon>Endopterygota</taxon>
        <taxon>Diptera</taxon>
        <taxon>Brachycera</taxon>
        <taxon>Muscomorpha</taxon>
        <taxon>Tephritoidea</taxon>
        <taxon>Tephritidae</taxon>
        <taxon>Bactrocera</taxon>
        <taxon>Bactrocera</taxon>
    </lineage>
</organism>
<dbReference type="GO" id="GO:0005762">
    <property type="term" value="C:mitochondrial large ribosomal subunit"/>
    <property type="evidence" value="ECO:0007669"/>
    <property type="project" value="TreeGrafter"/>
</dbReference>
<keyword evidence="5" id="KW-0687">Ribonucleoprotein</keyword>
<evidence type="ECO:0000256" key="1">
    <source>
        <dbReference type="ARBA" id="ARBA00004173"/>
    </source>
</evidence>
<evidence type="ECO:0000256" key="2">
    <source>
        <dbReference type="ARBA" id="ARBA00008860"/>
    </source>
</evidence>
<reference evidence="8" key="1">
    <citation type="submission" date="2015-06" db="EMBL/GenBank/DDBJ databases">
        <authorList>
            <person name="Hoefler B.C."/>
            <person name="Straight P.D."/>
        </authorList>
    </citation>
    <scope>NUCLEOTIDE SEQUENCE</scope>
</reference>
<accession>A0A0K8UUS4</accession>
<dbReference type="PANTHER" id="PTHR31542:SF1">
    <property type="entry name" value="LARGE RIBOSOMAL SUBUNIT PROTEIN ML50"/>
    <property type="match status" value="1"/>
</dbReference>
<dbReference type="InterPro" id="IPR018305">
    <property type="entry name" value="Ribosomal_m50"/>
</dbReference>
<comment type="subcellular location">
    <subcellularLocation>
        <location evidence="1">Mitochondrion</location>
    </subcellularLocation>
</comment>
<feature type="non-terminal residue" evidence="8">
    <location>
        <position position="1"/>
    </location>
</feature>
<dbReference type="Pfam" id="PF10501">
    <property type="entry name" value="Ribosomal_L50"/>
    <property type="match status" value="1"/>
</dbReference>
<evidence type="ECO:0000256" key="5">
    <source>
        <dbReference type="ARBA" id="ARBA00023274"/>
    </source>
</evidence>